<evidence type="ECO:0000256" key="4">
    <source>
        <dbReference type="ARBA" id="ARBA00023157"/>
    </source>
</evidence>
<name>A0A1D9GMK1_9GAMM</name>
<dbReference type="AlphaFoldDB" id="A0A1D9GMK1"/>
<dbReference type="PANTHER" id="PTHR47635:SF2">
    <property type="entry name" value="LAMG-LIKE JELLYROLL FOLD DOMAIN-CONTAINING PROTEIN"/>
    <property type="match status" value="1"/>
</dbReference>
<evidence type="ECO:0000256" key="2">
    <source>
        <dbReference type="ARBA" id="ARBA00022737"/>
    </source>
</evidence>
<gene>
    <name evidence="7" type="ORF">BKP64_12220</name>
</gene>
<dbReference type="Gene3D" id="2.60.40.2030">
    <property type="match status" value="1"/>
</dbReference>
<feature type="region of interest" description="Disordered" evidence="5">
    <location>
        <begin position="599"/>
        <end position="618"/>
    </location>
</feature>
<dbReference type="InterPro" id="IPR038081">
    <property type="entry name" value="CalX-like_sf"/>
</dbReference>
<evidence type="ECO:0000313" key="8">
    <source>
        <dbReference type="Proteomes" id="UP000177445"/>
    </source>
</evidence>
<dbReference type="Pfam" id="PF13385">
    <property type="entry name" value="Laminin_G_3"/>
    <property type="match status" value="1"/>
</dbReference>
<evidence type="ECO:0000256" key="3">
    <source>
        <dbReference type="ARBA" id="ARBA00022837"/>
    </source>
</evidence>
<evidence type="ECO:0000256" key="1">
    <source>
        <dbReference type="ARBA" id="ARBA00022729"/>
    </source>
</evidence>
<dbReference type="Pfam" id="PF20419">
    <property type="entry name" value="DUF6701"/>
    <property type="match status" value="1"/>
</dbReference>
<organism evidence="7 8">
    <name type="scientific">Marinobacter salinus</name>
    <dbReference type="NCBI Taxonomy" id="1874317"/>
    <lineage>
        <taxon>Bacteria</taxon>
        <taxon>Pseudomonadati</taxon>
        <taxon>Pseudomonadota</taxon>
        <taxon>Gammaproteobacteria</taxon>
        <taxon>Pseudomonadales</taxon>
        <taxon>Marinobacteraceae</taxon>
        <taxon>Marinobacter</taxon>
    </lineage>
</organism>
<dbReference type="SMART" id="SM00560">
    <property type="entry name" value="LamGL"/>
    <property type="match status" value="1"/>
</dbReference>
<dbReference type="InterPro" id="IPR003644">
    <property type="entry name" value="Calx_beta"/>
</dbReference>
<dbReference type="STRING" id="1874317.BKP64_12220"/>
<feature type="compositionally biased region" description="Polar residues" evidence="5">
    <location>
        <begin position="600"/>
        <end position="614"/>
    </location>
</feature>
<dbReference type="SUPFAM" id="SSF141072">
    <property type="entry name" value="CalX-like"/>
    <property type="match status" value="1"/>
</dbReference>
<keyword evidence="3" id="KW-0106">Calcium</keyword>
<keyword evidence="4" id="KW-1015">Disulfide bond</keyword>
<dbReference type="GO" id="GO:0016020">
    <property type="term" value="C:membrane"/>
    <property type="evidence" value="ECO:0007669"/>
    <property type="project" value="InterPro"/>
</dbReference>
<evidence type="ECO:0000313" key="7">
    <source>
        <dbReference type="EMBL" id="AOY88872.1"/>
    </source>
</evidence>
<dbReference type="InterPro" id="IPR006558">
    <property type="entry name" value="LamG-like"/>
</dbReference>
<reference evidence="7 8" key="1">
    <citation type="submission" date="2016-10" db="EMBL/GenBank/DDBJ databases">
        <title>Marinobacter salinus sp. nov., a moderately halophilic bacterium isolated from a tidal flat environment.</title>
        <authorList>
            <person name="Park S.-J."/>
        </authorList>
    </citation>
    <scope>NUCLEOTIDE SEQUENCE [LARGE SCALE GENOMIC DNA]</scope>
    <source>
        <strain evidence="7 8">Hb8</strain>
    </source>
</reference>
<protein>
    <recommendedName>
        <fullName evidence="6">LamG-like jellyroll fold domain-containing protein</fullName>
    </recommendedName>
</protein>
<dbReference type="GO" id="GO:0007154">
    <property type="term" value="P:cell communication"/>
    <property type="evidence" value="ECO:0007669"/>
    <property type="project" value="InterPro"/>
</dbReference>
<evidence type="ECO:0000256" key="5">
    <source>
        <dbReference type="SAM" id="MobiDB-lite"/>
    </source>
</evidence>
<sequence>MRQFKRALQGFLKWSKSLACSLIVMILPQFVYAECSDFAGLATINEISEKDGFIEIKLLSSSVLVSDYETWQLEFCALAGNKNNPSTACSSSRSVSLANQSTSPWLIMDGNDLGSPDINLLGMDVRLSDAQGKTIDYVRVGSSVSNSEDASCSSSPDELPFDTRLTLVGGESGKYARRRPDGTGEWTMSSGASDGKDTEGSSNDEGVSGPLINVDNVTVFQGDTAVFTVELGAAAATDIRIDYATLDGSATQGVDYEARVGTLTIPSGQSQGTVSISTLQSGSLDQRKFLLRLRDARDASGARYGIFESEIGVGTILPAAVGDWHLDNGPWNGSVGEVLDSSGNGLNGRAVTSPEFSVSLPARSGSPGTCGYGDFDGTSNQFIEISDQSALDLPGPLTVSAWVNVRRFPRSGLHTIASKDENFEFHINSSNEIYWWWRTQNGGTHSFTTSGANLVEDQWYHIAVVYESGLQRIYVDGIEKGRANRSGSLMTNGDPLHIGQDQFFSGRYFDGRIDEVTVFSAAFGPEGIAALYRRVRPCAFNRLDGFEVNVPAVASVCGAAEVTIRAFDQNGNTLSGYAGLVSLQTSSGSGNWSPGFLNIPSGSLTPTPDNNNDGAASYQFDAGDNGSVSLLLENATADELTILASDLADGQQGRSGPVQFLENAFVIESTDAEGLDIVAERDHSFLVTAIRRDSATGECGPIADYDRQVAVKAWLSRSGDDPGGVAPELDSGVSVLSPGSAVPLSDNLTLDFSGGFADFSLFAGDVGQYRLNLLDETSGIVVDATGSPLPVAGTSALWTVRPDRFTLAVTDNPAATDANGPLFKAAGQPFELVVSAVGASGNPLLSFGQEGSPQGASISHSLIKPVGGQTGILSGPVSLPGALFNGGRATVSNLSWNEVGILELSAKNSTYLGVAPEVSGASGEVGRFVPDRFDVSVSVGELAPFCDAGAAFVYSGQPMEWAVVPTLTISAMGPGTYVTRNYTEGDFLKLTALDVSRSAPSTDNAQMDLSGAGYPITASLQTGLFSVASPGTGVYAFSTTDEFVYQKSVDARISPFSPDMTVTVHGIEDSDGVLAPTAPISVTPLAPLDVRYGRWVIENVYGPENVSELYMRFGAEFWEGGRYVSHNADDCSQWATTPIADPEVHHSLVSGSGTLGGGLGGPLTLQPNGTQGTDTLVWDVPVWFEDDEDGDGSLDDPTGLATFGVYRGHDRVIYWQER</sequence>
<feature type="domain" description="LamG-like jellyroll fold" evidence="6">
    <location>
        <begin position="395"/>
        <end position="526"/>
    </location>
</feature>
<dbReference type="SUPFAM" id="SSF49899">
    <property type="entry name" value="Concanavalin A-like lectins/glucanases"/>
    <property type="match status" value="1"/>
</dbReference>
<dbReference type="Pfam" id="PF03160">
    <property type="entry name" value="Calx-beta"/>
    <property type="match status" value="1"/>
</dbReference>
<dbReference type="KEGG" id="msq:BKP64_12220"/>
<proteinExistence type="predicted"/>
<keyword evidence="8" id="KW-1185">Reference proteome</keyword>
<dbReference type="Gene3D" id="2.60.120.200">
    <property type="match status" value="1"/>
</dbReference>
<dbReference type="EMBL" id="CP017715">
    <property type="protein sequence ID" value="AOY88872.1"/>
    <property type="molecule type" value="Genomic_DNA"/>
</dbReference>
<dbReference type="Proteomes" id="UP000177445">
    <property type="component" value="Chromosome"/>
</dbReference>
<dbReference type="PANTHER" id="PTHR47635">
    <property type="entry name" value="CUB DOMAIN-CONTAINING PROTEIN"/>
    <property type="match status" value="1"/>
</dbReference>
<dbReference type="InterPro" id="IPR046524">
    <property type="entry name" value="DUF6701"/>
</dbReference>
<keyword evidence="1" id="KW-0732">Signal</keyword>
<evidence type="ECO:0000259" key="6">
    <source>
        <dbReference type="SMART" id="SM00560"/>
    </source>
</evidence>
<dbReference type="RefSeq" id="WP_070970426.1">
    <property type="nucleotide sequence ID" value="NZ_CP017715.1"/>
</dbReference>
<accession>A0A1D9GMK1</accession>
<dbReference type="InterPro" id="IPR013320">
    <property type="entry name" value="ConA-like_dom_sf"/>
</dbReference>
<dbReference type="OrthoDB" id="9790247at2"/>
<feature type="region of interest" description="Disordered" evidence="5">
    <location>
        <begin position="173"/>
        <end position="208"/>
    </location>
</feature>
<keyword evidence="2" id="KW-0677">Repeat</keyword>